<dbReference type="InterPro" id="IPR009061">
    <property type="entry name" value="DNA-bd_dom_put_sf"/>
</dbReference>
<evidence type="ECO:0000313" key="1">
    <source>
        <dbReference type="EMBL" id="BBC53695.1"/>
    </source>
</evidence>
<keyword evidence="1" id="KW-0614">Plasmid</keyword>
<organism evidence="1">
    <name type="scientific">Streptococcus anginosus subsp. anginosus</name>
    <dbReference type="NCBI Taxonomy" id="1671923"/>
    <lineage>
        <taxon>Bacteria</taxon>
        <taxon>Bacillati</taxon>
        <taxon>Bacillota</taxon>
        <taxon>Bacilli</taxon>
        <taxon>Lactobacillales</taxon>
        <taxon>Streptococcaceae</taxon>
        <taxon>Streptococcus</taxon>
        <taxon>Streptococcus anginosus group</taxon>
    </lineage>
</organism>
<dbReference type="RefSeq" id="WP_176453897.1">
    <property type="nucleotide sequence ID" value="NZ_LC229233.1"/>
</dbReference>
<dbReference type="AlphaFoldDB" id="A0A2Z5XV49"/>
<dbReference type="EMBL" id="LC229233">
    <property type="protein sequence ID" value="BBC53695.1"/>
    <property type="molecule type" value="Genomic_DNA"/>
</dbReference>
<reference evidence="1" key="1">
    <citation type="journal article" date="2018" name="Plasmid">
        <title>A novel plasmid, pSAA0430-08, from Streptococcus anginosus subsp. anginosus strain 0430-08.</title>
        <authorList>
            <person name="Tabata A."/>
            <person name="Deutsch D."/>
            <person name="Otsuka S."/>
            <person name="Verratti K."/>
            <person name="Tomoyasu T."/>
            <person name="Nagamune H."/>
            <person name="Fischetti V.A."/>
        </authorList>
    </citation>
    <scope>NUCLEOTIDE SEQUENCE</scope>
    <source>
        <strain evidence="1">0430-08</strain>
        <plasmid evidence="1">pSAA0430-08</plasmid>
    </source>
</reference>
<dbReference type="SUPFAM" id="SSF46955">
    <property type="entry name" value="Putative DNA-binding domain"/>
    <property type="match status" value="1"/>
</dbReference>
<accession>A0A2Z5XV49</accession>
<evidence type="ECO:0008006" key="2">
    <source>
        <dbReference type="Google" id="ProtNLM"/>
    </source>
</evidence>
<name>A0A2Z5XV49_STRAP</name>
<geneLocation type="plasmid" evidence="1">
    <name>pSAA0430-08</name>
</geneLocation>
<proteinExistence type="predicted"/>
<sequence>MFLLVYVKVGETEKIDITGNVDTINFPRNVGTISLMLFLVPIDKFTSKINLGDWVLPKISFYFETENVCSKLTSKFVPTCYACQFETNLVKGGFLMTEWKTLKEVAEELGISKDLVKYHRKNLDIFQIERENGVYRVSPSGVEEIRSHLRKESYDATFEEKVMRRLHMIENQQEVIYSLLLKVLNERK</sequence>
<protein>
    <recommendedName>
        <fullName evidence="2">DNA-binding protein</fullName>
    </recommendedName>
</protein>